<accession>A0A5M9HW13</accession>
<dbReference type="AlphaFoldDB" id="A0A5M9HW13"/>
<sequence>MKFFGKSREQKMGFNIRHIKKYWRWVKKTHVQYKENTFFSKKYARRCLALDIALLRNRPDEEIDRAAMKKHEWVLDYMEDKCSETITKYKNMPAPENLHKLNKETKVWSMWWQGEEHADKLFRMCIDSARRHTGQEVITLSKDNYQNYFDIPEYILQKNREGKIALQHICDLMVVSIMAAEGGFFTGATVWWSQDKGADFLRTPFFVCKAETKRKYLISRSRWVGYVMGGNKEFPLFPFTRDCLLEYWRKCDMAVDYLMMDYIFELAYRNIPCVKEMIDSVPDNNLLRNELINKLSEPYDEEAFKRYTEGDTFLYKLSWKFGNKAEKTADGRITNYGHMLGECGDRL</sequence>
<organism evidence="1 2">
    <name type="scientific">Mediterraneibacter catenae</name>
    <dbReference type="NCBI Taxonomy" id="2594882"/>
    <lineage>
        <taxon>Bacteria</taxon>
        <taxon>Bacillati</taxon>
        <taxon>Bacillota</taxon>
        <taxon>Clostridia</taxon>
        <taxon>Lachnospirales</taxon>
        <taxon>Lachnospiraceae</taxon>
        <taxon>Mediterraneibacter</taxon>
    </lineage>
</organism>
<dbReference type="OrthoDB" id="9802881at2"/>
<dbReference type="EMBL" id="VMSO01000011">
    <property type="protein sequence ID" value="KAA8501154.1"/>
    <property type="molecule type" value="Genomic_DNA"/>
</dbReference>
<reference evidence="1" key="1">
    <citation type="submission" date="2019-07" db="EMBL/GenBank/DDBJ databases">
        <authorList>
            <person name="Wongkuna S."/>
            <person name="Scaria J."/>
        </authorList>
    </citation>
    <scope>NUCLEOTIDE SEQUENCE [LARGE SCALE GENOMIC DNA]</scope>
    <source>
        <strain evidence="1">SW178</strain>
    </source>
</reference>
<name>A0A5M9HW13_9FIRM</name>
<gene>
    <name evidence="1" type="ORF">FNY66_09600</name>
</gene>
<evidence type="ECO:0000313" key="2">
    <source>
        <dbReference type="Proteomes" id="UP000322025"/>
    </source>
</evidence>
<dbReference type="Pfam" id="PF05704">
    <property type="entry name" value="Caps_synth"/>
    <property type="match status" value="1"/>
</dbReference>
<keyword evidence="2" id="KW-1185">Reference proteome</keyword>
<protein>
    <submittedName>
        <fullName evidence="1">Uncharacterized protein</fullName>
    </submittedName>
</protein>
<comment type="caution">
    <text evidence="1">The sequence shown here is derived from an EMBL/GenBank/DDBJ whole genome shotgun (WGS) entry which is preliminary data.</text>
</comment>
<evidence type="ECO:0000313" key="1">
    <source>
        <dbReference type="EMBL" id="KAA8501154.1"/>
    </source>
</evidence>
<proteinExistence type="predicted"/>
<dbReference type="Proteomes" id="UP000322025">
    <property type="component" value="Unassembled WGS sequence"/>
</dbReference>
<dbReference type="InterPro" id="IPR008441">
    <property type="entry name" value="AfumC-like_glycosyl_Trfase"/>
</dbReference>
<dbReference type="GO" id="GO:0016757">
    <property type="term" value="F:glycosyltransferase activity"/>
    <property type="evidence" value="ECO:0007669"/>
    <property type="project" value="InterPro"/>
</dbReference>